<gene>
    <name evidence="3" type="ORF">GHI93_01475</name>
</gene>
<evidence type="ECO:0000259" key="2">
    <source>
        <dbReference type="Pfam" id="PF05193"/>
    </source>
</evidence>
<dbReference type="InterPro" id="IPR011249">
    <property type="entry name" value="Metalloenz_LuxS/M16"/>
</dbReference>
<keyword evidence="4" id="KW-1185">Reference proteome</keyword>
<dbReference type="PANTHER" id="PTHR11851">
    <property type="entry name" value="METALLOPROTEASE"/>
    <property type="match status" value="1"/>
</dbReference>
<dbReference type="SUPFAM" id="SSF63411">
    <property type="entry name" value="LuxS/MPP-like metallohydrolase"/>
    <property type="match status" value="2"/>
</dbReference>
<sequence length="432" mass="49912">MKEQNYPQAGERLFHSTLENGLTVYYLPKADYNRTYGLFTTNFGSLDTRFIAPGSKKMSHFQEGIAHFLEHKLFEKKEGDVMYKFGALGAQTNAFTSFSRTSYLFSTRENSFECTELLLDFVQDPYFTKENVEKEQGIIQQEIQMYQDDSDWQLFAGLLSHMYPDTPLAQDIAGTPESINAITAEDLYQNYEIFYHPSNMTLFLTGPFDVSKMDDFVRNNQAQKHYTKKEPIERMALEQTKVKSGATKTLDVAMPKLALGLRGDDRLATDSRTLMRYKLSLSLFLDLIIGRTSKRYETLYNAHEIDDTFGFSFDLDKRFHFFSITGDTKNPKKLSETLQEAIKSYKIDSDFNAAHLELLKRDMLGEYFSALNSLEYIANQFSTERYDEINFFDLPEILSELTLEIISKHVDSFIAEMKVVEYTILSQSSEMN</sequence>
<feature type="domain" description="Peptidase M16 C-terminal" evidence="2">
    <location>
        <begin position="182"/>
        <end position="361"/>
    </location>
</feature>
<dbReference type="InterPro" id="IPR007863">
    <property type="entry name" value="Peptidase_M16_C"/>
</dbReference>
<reference evidence="3 4" key="1">
    <citation type="submission" date="2019-10" db="EMBL/GenBank/DDBJ databases">
        <authorList>
            <person name="Dong K."/>
        </authorList>
    </citation>
    <scope>NUCLEOTIDE SEQUENCE [LARGE SCALE GENOMIC DNA]</scope>
    <source>
        <strain evidence="3 4">DSM 28960</strain>
    </source>
</reference>
<dbReference type="Pfam" id="PF00675">
    <property type="entry name" value="Peptidase_M16"/>
    <property type="match status" value="1"/>
</dbReference>
<evidence type="ECO:0000313" key="4">
    <source>
        <dbReference type="Proteomes" id="UP000439550"/>
    </source>
</evidence>
<protein>
    <submittedName>
        <fullName evidence="3">Insulinase family protein</fullName>
    </submittedName>
</protein>
<dbReference type="OrthoDB" id="9811314at2"/>
<name>A0A7X2CZM4_9LACT</name>
<dbReference type="NCBIfam" id="NF047421">
    <property type="entry name" value="YfmH_fam"/>
    <property type="match status" value="1"/>
</dbReference>
<dbReference type="RefSeq" id="WP_153494937.1">
    <property type="nucleotide sequence ID" value="NZ_CBCRWP010000002.1"/>
</dbReference>
<organism evidence="3 4">
    <name type="scientific">Lactococcus hircilactis</name>
    <dbReference type="NCBI Taxonomy" id="1494462"/>
    <lineage>
        <taxon>Bacteria</taxon>
        <taxon>Bacillati</taxon>
        <taxon>Bacillota</taxon>
        <taxon>Bacilli</taxon>
        <taxon>Lactobacillales</taxon>
        <taxon>Streptococcaceae</taxon>
        <taxon>Lactococcus</taxon>
    </lineage>
</organism>
<feature type="domain" description="Peptidase M16 N-terminal" evidence="1">
    <location>
        <begin position="52"/>
        <end position="175"/>
    </location>
</feature>
<dbReference type="EMBL" id="WITJ01000002">
    <property type="protein sequence ID" value="MQW38619.1"/>
    <property type="molecule type" value="Genomic_DNA"/>
</dbReference>
<evidence type="ECO:0000313" key="3">
    <source>
        <dbReference type="EMBL" id="MQW38619.1"/>
    </source>
</evidence>
<dbReference type="GO" id="GO:0046872">
    <property type="term" value="F:metal ion binding"/>
    <property type="evidence" value="ECO:0007669"/>
    <property type="project" value="InterPro"/>
</dbReference>
<dbReference type="Proteomes" id="UP000439550">
    <property type="component" value="Unassembled WGS sequence"/>
</dbReference>
<dbReference type="InterPro" id="IPR011765">
    <property type="entry name" value="Pept_M16_N"/>
</dbReference>
<accession>A0A7X2CZM4</accession>
<dbReference type="PANTHER" id="PTHR11851:SF134">
    <property type="entry name" value="ZINC-DEPENDENT PROTEASE"/>
    <property type="match status" value="1"/>
</dbReference>
<dbReference type="Pfam" id="PF05193">
    <property type="entry name" value="Peptidase_M16_C"/>
    <property type="match status" value="1"/>
</dbReference>
<dbReference type="Gene3D" id="3.30.830.10">
    <property type="entry name" value="Metalloenzyme, LuxS/M16 peptidase-like"/>
    <property type="match status" value="2"/>
</dbReference>
<dbReference type="AlphaFoldDB" id="A0A7X2CZM4"/>
<proteinExistence type="predicted"/>
<comment type="caution">
    <text evidence="3">The sequence shown here is derived from an EMBL/GenBank/DDBJ whole genome shotgun (WGS) entry which is preliminary data.</text>
</comment>
<evidence type="ECO:0000259" key="1">
    <source>
        <dbReference type="Pfam" id="PF00675"/>
    </source>
</evidence>
<dbReference type="InterPro" id="IPR050361">
    <property type="entry name" value="MPP/UQCRC_Complex"/>
</dbReference>